<feature type="compositionally biased region" description="Polar residues" evidence="1">
    <location>
        <begin position="141"/>
        <end position="157"/>
    </location>
</feature>
<evidence type="ECO:0000313" key="5">
    <source>
        <dbReference type="Proteomes" id="UP000321157"/>
    </source>
</evidence>
<dbReference type="InterPro" id="IPR018392">
    <property type="entry name" value="LysM"/>
</dbReference>
<sequence>MKTKKMGMPMSEKQRNHSDQSDALRKLVERQNEAEQSAIEPQVERPNKIPTGTLPPRSTVHRKPPLNLTPYYYIAGVLLLLVIGGLVFLWYAARSEPSTAQPQTQSKASETGKQAPAKDGQTKTPSSPAPSPQAKPAPANPGSSQNPAGSQAQTSGSVKPPAAPQTSSAKATAPQSSAAKPAPVAKKAPAKAQKRILRHRVQKGDTLYKISVMYYGTGKYQFYLARYNGIQNLYAGTVLKVPIPPR</sequence>
<comment type="caution">
    <text evidence="4">The sequence shown here is derived from an EMBL/GenBank/DDBJ whole genome shotgun (WGS) entry which is preliminary data.</text>
</comment>
<dbReference type="SMART" id="SM00257">
    <property type="entry name" value="LysM"/>
    <property type="match status" value="1"/>
</dbReference>
<feature type="region of interest" description="Disordered" evidence="1">
    <location>
        <begin position="1"/>
        <end position="65"/>
    </location>
</feature>
<feature type="compositionally biased region" description="Low complexity" evidence="1">
    <location>
        <begin position="165"/>
        <end position="187"/>
    </location>
</feature>
<dbReference type="EMBL" id="BJXX01000052">
    <property type="protein sequence ID" value="GEN33736.1"/>
    <property type="molecule type" value="Genomic_DNA"/>
</dbReference>
<name>A0A511V480_9BACL</name>
<dbReference type="AlphaFoldDB" id="A0A511V480"/>
<dbReference type="SUPFAM" id="SSF54106">
    <property type="entry name" value="LysM domain"/>
    <property type="match status" value="1"/>
</dbReference>
<dbReference type="CDD" id="cd00118">
    <property type="entry name" value="LysM"/>
    <property type="match status" value="1"/>
</dbReference>
<feature type="compositionally biased region" description="Basic and acidic residues" evidence="1">
    <location>
        <begin position="12"/>
        <end position="33"/>
    </location>
</feature>
<feature type="region of interest" description="Disordered" evidence="1">
    <location>
        <begin position="97"/>
        <end position="196"/>
    </location>
</feature>
<feature type="domain" description="LysM" evidence="3">
    <location>
        <begin position="197"/>
        <end position="241"/>
    </location>
</feature>
<dbReference type="Gene3D" id="3.10.350.10">
    <property type="entry name" value="LysM domain"/>
    <property type="match status" value="1"/>
</dbReference>
<evidence type="ECO:0000313" key="4">
    <source>
        <dbReference type="EMBL" id="GEN33736.1"/>
    </source>
</evidence>
<accession>A0A511V480</accession>
<evidence type="ECO:0000256" key="2">
    <source>
        <dbReference type="SAM" id="Phobius"/>
    </source>
</evidence>
<feature type="compositionally biased region" description="Pro residues" evidence="1">
    <location>
        <begin position="127"/>
        <end position="139"/>
    </location>
</feature>
<keyword evidence="2" id="KW-1133">Transmembrane helix</keyword>
<evidence type="ECO:0000259" key="3">
    <source>
        <dbReference type="PROSITE" id="PS51782"/>
    </source>
</evidence>
<keyword evidence="5" id="KW-1185">Reference proteome</keyword>
<dbReference type="PROSITE" id="PS51782">
    <property type="entry name" value="LYSM"/>
    <property type="match status" value="1"/>
</dbReference>
<feature type="transmembrane region" description="Helical" evidence="2">
    <location>
        <begin position="71"/>
        <end position="93"/>
    </location>
</feature>
<dbReference type="OrthoDB" id="2583609at2"/>
<keyword evidence="2" id="KW-0472">Membrane</keyword>
<dbReference type="InterPro" id="IPR036779">
    <property type="entry name" value="LysM_dom_sf"/>
</dbReference>
<feature type="compositionally biased region" description="Polar residues" evidence="1">
    <location>
        <begin position="97"/>
        <end position="112"/>
    </location>
</feature>
<keyword evidence="2" id="KW-0812">Transmembrane</keyword>
<gene>
    <name evidence="4" type="ORF">ADA01nite_11960</name>
</gene>
<proteinExistence type="predicted"/>
<protein>
    <recommendedName>
        <fullName evidence="3">LysM domain-containing protein</fullName>
    </recommendedName>
</protein>
<evidence type="ECO:0000256" key="1">
    <source>
        <dbReference type="SAM" id="MobiDB-lite"/>
    </source>
</evidence>
<dbReference type="Pfam" id="PF01476">
    <property type="entry name" value="LysM"/>
    <property type="match status" value="1"/>
</dbReference>
<organism evidence="4 5">
    <name type="scientific">Aneurinibacillus danicus</name>
    <dbReference type="NCBI Taxonomy" id="267746"/>
    <lineage>
        <taxon>Bacteria</taxon>
        <taxon>Bacillati</taxon>
        <taxon>Bacillota</taxon>
        <taxon>Bacilli</taxon>
        <taxon>Bacillales</taxon>
        <taxon>Paenibacillaceae</taxon>
        <taxon>Aneurinibacillus group</taxon>
        <taxon>Aneurinibacillus</taxon>
    </lineage>
</organism>
<dbReference type="Proteomes" id="UP000321157">
    <property type="component" value="Unassembled WGS sequence"/>
</dbReference>
<reference evidence="4 5" key="1">
    <citation type="submission" date="2019-07" db="EMBL/GenBank/DDBJ databases">
        <title>Whole genome shotgun sequence of Aneurinibacillus danicus NBRC 102444.</title>
        <authorList>
            <person name="Hosoyama A."/>
            <person name="Uohara A."/>
            <person name="Ohji S."/>
            <person name="Ichikawa N."/>
        </authorList>
    </citation>
    <scope>NUCLEOTIDE SEQUENCE [LARGE SCALE GENOMIC DNA]</scope>
    <source>
        <strain evidence="4 5">NBRC 102444</strain>
    </source>
</reference>